<reference evidence="1 2" key="1">
    <citation type="submission" date="2019-04" db="EMBL/GenBank/DDBJ databases">
        <title>Vagococcus sp. nov., isolated from faeces of yaks (Bos grunniens).</title>
        <authorList>
            <person name="Ge Y."/>
        </authorList>
    </citation>
    <scope>NUCLEOTIDE SEQUENCE [LARGE SCALE GENOMIC DNA]</scope>
    <source>
        <strain evidence="1 2">MN-17</strain>
    </source>
</reference>
<sequence>MMKKFVHHLCIQTNDYQASLAFYQALGFELKQETAGFHGREYNTWLELNGFYIELQTGKQALAAYDKETCGIPHFCLYVDELEMMLSELETLGVVFLEKNGGKIYSVEGGRLFKVKAPEGTIIEFRDTLAI</sequence>
<protein>
    <submittedName>
        <fullName evidence="1">VOC family protein</fullName>
    </submittedName>
</protein>
<organism evidence="1 2">
    <name type="scientific">Vagococcus zengguangii</name>
    <dbReference type="NCBI Taxonomy" id="2571750"/>
    <lineage>
        <taxon>Bacteria</taxon>
        <taxon>Bacillati</taxon>
        <taxon>Bacillota</taxon>
        <taxon>Bacilli</taxon>
        <taxon>Lactobacillales</taxon>
        <taxon>Enterococcaceae</taxon>
        <taxon>Vagococcus</taxon>
    </lineage>
</organism>
<name>A0A4D7CS53_9ENTE</name>
<accession>A0A4D7CS53</accession>
<dbReference type="RefSeq" id="WP_136953791.1">
    <property type="nucleotide sequence ID" value="NZ_CP039712.1"/>
</dbReference>
<dbReference type="AlphaFoldDB" id="A0A4D7CS53"/>
<evidence type="ECO:0000313" key="1">
    <source>
        <dbReference type="EMBL" id="QCI86969.1"/>
    </source>
</evidence>
<dbReference type="EMBL" id="CP039712">
    <property type="protein sequence ID" value="QCI86969.1"/>
    <property type="molecule type" value="Genomic_DNA"/>
</dbReference>
<dbReference type="Proteomes" id="UP000298615">
    <property type="component" value="Chromosome"/>
</dbReference>
<dbReference type="KEGG" id="vao:FA707_08310"/>
<proteinExistence type="predicted"/>
<dbReference type="Gene3D" id="3.10.180.10">
    <property type="entry name" value="2,3-Dihydroxybiphenyl 1,2-Dioxygenase, domain 1"/>
    <property type="match status" value="1"/>
</dbReference>
<dbReference type="PROSITE" id="PS51819">
    <property type="entry name" value="VOC"/>
    <property type="match status" value="1"/>
</dbReference>
<evidence type="ECO:0000313" key="2">
    <source>
        <dbReference type="Proteomes" id="UP000298615"/>
    </source>
</evidence>
<keyword evidence="2" id="KW-1185">Reference proteome</keyword>
<dbReference type="Pfam" id="PF00903">
    <property type="entry name" value="Glyoxalase"/>
    <property type="match status" value="1"/>
</dbReference>
<dbReference type="InterPro" id="IPR029068">
    <property type="entry name" value="Glyas_Bleomycin-R_OHBP_Dase"/>
</dbReference>
<gene>
    <name evidence="1" type="ORF">FA707_08310</name>
</gene>
<dbReference type="InterPro" id="IPR037523">
    <property type="entry name" value="VOC_core"/>
</dbReference>
<dbReference type="OrthoDB" id="375220at2"/>
<dbReference type="SUPFAM" id="SSF54593">
    <property type="entry name" value="Glyoxalase/Bleomycin resistance protein/Dihydroxybiphenyl dioxygenase"/>
    <property type="match status" value="1"/>
</dbReference>
<dbReference type="InterPro" id="IPR004360">
    <property type="entry name" value="Glyas_Fos-R_dOase_dom"/>
</dbReference>